<dbReference type="EMBL" id="QSKF01000001">
    <property type="protein sequence ID" value="RHE41819.1"/>
    <property type="molecule type" value="Genomic_DNA"/>
</dbReference>
<protein>
    <submittedName>
        <fullName evidence="1">Uncharacterized protein</fullName>
    </submittedName>
</protein>
<dbReference type="AlphaFoldDB" id="A0A414JB73"/>
<name>A0A414JB73_9FIRM</name>
<dbReference type="Proteomes" id="UP000283745">
    <property type="component" value="Unassembled WGS sequence"/>
</dbReference>
<reference evidence="1 2" key="1">
    <citation type="submission" date="2018-08" db="EMBL/GenBank/DDBJ databases">
        <title>A genome reference for cultivated species of the human gut microbiota.</title>
        <authorList>
            <person name="Zou Y."/>
            <person name="Xue W."/>
            <person name="Luo G."/>
        </authorList>
    </citation>
    <scope>NUCLEOTIDE SEQUENCE [LARGE SCALE GENOMIC DNA]</scope>
    <source>
        <strain evidence="1 2">AM28-23</strain>
    </source>
</reference>
<organism evidence="1 2">
    <name type="scientific">Blautia obeum</name>
    <dbReference type="NCBI Taxonomy" id="40520"/>
    <lineage>
        <taxon>Bacteria</taxon>
        <taxon>Bacillati</taxon>
        <taxon>Bacillota</taxon>
        <taxon>Clostridia</taxon>
        <taxon>Lachnospirales</taxon>
        <taxon>Lachnospiraceae</taxon>
        <taxon>Blautia</taxon>
    </lineage>
</organism>
<evidence type="ECO:0000313" key="1">
    <source>
        <dbReference type="EMBL" id="RHE41819.1"/>
    </source>
</evidence>
<comment type="caution">
    <text evidence="1">The sequence shown here is derived from an EMBL/GenBank/DDBJ whole genome shotgun (WGS) entry which is preliminary data.</text>
</comment>
<proteinExistence type="predicted"/>
<sequence>MPVTTCVLMTKIHLDRYIEMLDNRIEFLKSTQRTDRDRQELCVYVAMRRHAYNAMEFFR</sequence>
<gene>
    <name evidence="1" type="ORF">DW740_00420</name>
</gene>
<evidence type="ECO:0000313" key="2">
    <source>
        <dbReference type="Proteomes" id="UP000283745"/>
    </source>
</evidence>
<accession>A0A414JB73</accession>